<evidence type="ECO:0000256" key="1">
    <source>
        <dbReference type="ARBA" id="ARBA00004370"/>
    </source>
</evidence>
<dbReference type="Pfam" id="PF01124">
    <property type="entry name" value="MAPEG"/>
    <property type="match status" value="1"/>
</dbReference>
<evidence type="ECO:0000256" key="2">
    <source>
        <dbReference type="ARBA" id="ARBA00022692"/>
    </source>
</evidence>
<dbReference type="Gene3D" id="1.20.120.550">
    <property type="entry name" value="Membrane associated eicosanoid/glutathione metabolism-like domain"/>
    <property type="match status" value="1"/>
</dbReference>
<dbReference type="KEGG" id="mbry:B1812_20395"/>
<gene>
    <name evidence="6" type="ORF">B1812_20395</name>
</gene>
<dbReference type="EMBL" id="CP019948">
    <property type="protein sequence ID" value="ARN83051.1"/>
    <property type="molecule type" value="Genomic_DNA"/>
</dbReference>
<dbReference type="InterPro" id="IPR023352">
    <property type="entry name" value="MAPEG-like_dom_sf"/>
</dbReference>
<dbReference type="STRING" id="655015.B1812_20395"/>
<organism evidence="6 7">
    <name type="scientific">Methylocystis bryophila</name>
    <dbReference type="NCBI Taxonomy" id="655015"/>
    <lineage>
        <taxon>Bacteria</taxon>
        <taxon>Pseudomonadati</taxon>
        <taxon>Pseudomonadota</taxon>
        <taxon>Alphaproteobacteria</taxon>
        <taxon>Hyphomicrobiales</taxon>
        <taxon>Methylocystaceae</taxon>
        <taxon>Methylocystis</taxon>
    </lineage>
</organism>
<keyword evidence="2 5" id="KW-0812">Transmembrane</keyword>
<feature type="transmembrane region" description="Helical" evidence="5">
    <location>
        <begin position="131"/>
        <end position="150"/>
    </location>
</feature>
<evidence type="ECO:0000313" key="7">
    <source>
        <dbReference type="Proteomes" id="UP000193978"/>
    </source>
</evidence>
<evidence type="ECO:0008006" key="8">
    <source>
        <dbReference type="Google" id="ProtNLM"/>
    </source>
</evidence>
<name>A0A1W6MZN8_9HYPH</name>
<evidence type="ECO:0000256" key="4">
    <source>
        <dbReference type="ARBA" id="ARBA00023136"/>
    </source>
</evidence>
<evidence type="ECO:0000256" key="5">
    <source>
        <dbReference type="SAM" id="Phobius"/>
    </source>
</evidence>
<evidence type="ECO:0000313" key="6">
    <source>
        <dbReference type="EMBL" id="ARN83051.1"/>
    </source>
</evidence>
<feature type="transmembrane region" description="Helical" evidence="5">
    <location>
        <begin position="105"/>
        <end position="125"/>
    </location>
</feature>
<dbReference type="RefSeq" id="WP_085773198.1">
    <property type="nucleotide sequence ID" value="NZ_AP027149.1"/>
</dbReference>
<accession>A0A1W6MZN8</accession>
<protein>
    <recommendedName>
        <fullName evidence="8">MAPEG family protein</fullName>
    </recommendedName>
</protein>
<dbReference type="OrthoDB" id="5516290at2"/>
<comment type="subcellular location">
    <subcellularLocation>
        <location evidence="1">Membrane</location>
    </subcellularLocation>
</comment>
<dbReference type="SUPFAM" id="SSF161084">
    <property type="entry name" value="MAPEG domain-like"/>
    <property type="match status" value="1"/>
</dbReference>
<keyword evidence="3 5" id="KW-1133">Transmembrane helix</keyword>
<keyword evidence="7" id="KW-1185">Reference proteome</keyword>
<dbReference type="Proteomes" id="UP000193978">
    <property type="component" value="Chromosome"/>
</dbReference>
<feature type="transmembrane region" description="Helical" evidence="5">
    <location>
        <begin position="47"/>
        <end position="68"/>
    </location>
</feature>
<dbReference type="AlphaFoldDB" id="A0A1W6MZN8"/>
<keyword evidence="4 5" id="KW-0472">Membrane</keyword>
<reference evidence="6 7" key="1">
    <citation type="submission" date="2017-02" db="EMBL/GenBank/DDBJ databases">
        <authorList>
            <person name="Peterson S.W."/>
        </authorList>
    </citation>
    <scope>NUCLEOTIDE SEQUENCE [LARGE SCALE GENOMIC DNA]</scope>
    <source>
        <strain evidence="6 7">S285</strain>
    </source>
</reference>
<dbReference type="InterPro" id="IPR001129">
    <property type="entry name" value="Membr-assoc_MAPEG"/>
</dbReference>
<sequence length="179" mass="19834">MTATTRSPATSPRGISLGLTYGFLAAGGLALTALAFGPTAAVDPRALLKPMLAMFALTVVVWLVLPMMRNWAVLTRRASARYYQDFRSEPPPEWIERPARTYDNLMQAPILLYVISILMIVTAWADSVQVTLAWIFVALRAVHAAIYIGSNHLLARFASFALSSLALWEIWLRYALHAL</sequence>
<feature type="transmembrane region" description="Helical" evidence="5">
    <location>
        <begin position="21"/>
        <end position="41"/>
    </location>
</feature>
<evidence type="ECO:0000256" key="3">
    <source>
        <dbReference type="ARBA" id="ARBA00022989"/>
    </source>
</evidence>
<dbReference type="GO" id="GO:0016020">
    <property type="term" value="C:membrane"/>
    <property type="evidence" value="ECO:0007669"/>
    <property type="project" value="UniProtKB-SubCell"/>
</dbReference>
<proteinExistence type="predicted"/>